<reference evidence="3 4" key="1">
    <citation type="submission" date="2018-10" db="EMBL/GenBank/DDBJ databases">
        <authorList>
            <consortium name="Pathogen Informatics"/>
        </authorList>
    </citation>
    <scope>NUCLEOTIDE SEQUENCE [LARGE SCALE GENOMIC DNA]</scope>
</reference>
<feature type="compositionally biased region" description="Low complexity" evidence="1">
    <location>
        <begin position="565"/>
        <end position="578"/>
    </location>
</feature>
<feature type="compositionally biased region" description="Basic and acidic residues" evidence="1">
    <location>
        <begin position="582"/>
        <end position="591"/>
    </location>
</feature>
<keyword evidence="2" id="KW-0472">Membrane</keyword>
<evidence type="ECO:0000313" key="4">
    <source>
        <dbReference type="Proteomes" id="UP000267029"/>
    </source>
</evidence>
<dbReference type="WBParaSite" id="MCU_006595-RA">
    <property type="protein sequence ID" value="MCU_006595-RA"/>
    <property type="gene ID" value="MCU_006595"/>
</dbReference>
<keyword evidence="4" id="KW-1185">Reference proteome</keyword>
<reference evidence="5" key="2">
    <citation type="submission" date="2019-11" db="UniProtKB">
        <authorList>
            <consortium name="WormBaseParasite"/>
        </authorList>
    </citation>
    <scope>IDENTIFICATION</scope>
</reference>
<dbReference type="EMBL" id="UXSR01000204">
    <property type="protein sequence ID" value="VDD75571.1"/>
    <property type="molecule type" value="Genomic_DNA"/>
</dbReference>
<feature type="transmembrane region" description="Helical" evidence="2">
    <location>
        <begin position="414"/>
        <end position="438"/>
    </location>
</feature>
<feature type="transmembrane region" description="Helical" evidence="2">
    <location>
        <begin position="256"/>
        <end position="275"/>
    </location>
</feature>
<accession>A0A0R3U4J4</accession>
<feature type="transmembrane region" description="Helical" evidence="2">
    <location>
        <begin position="383"/>
        <end position="402"/>
    </location>
</feature>
<organism evidence="5">
    <name type="scientific">Mesocestoides corti</name>
    <name type="common">Flatworm</name>
    <dbReference type="NCBI Taxonomy" id="53468"/>
    <lineage>
        <taxon>Eukaryota</taxon>
        <taxon>Metazoa</taxon>
        <taxon>Spiralia</taxon>
        <taxon>Lophotrochozoa</taxon>
        <taxon>Platyhelminthes</taxon>
        <taxon>Cestoda</taxon>
        <taxon>Eucestoda</taxon>
        <taxon>Cyclophyllidea</taxon>
        <taxon>Mesocestoididae</taxon>
        <taxon>Mesocestoides</taxon>
    </lineage>
</organism>
<evidence type="ECO:0000313" key="3">
    <source>
        <dbReference type="EMBL" id="VDD75571.1"/>
    </source>
</evidence>
<protein>
    <submittedName>
        <fullName evidence="5">AA_permease domain-containing protein</fullName>
    </submittedName>
</protein>
<proteinExistence type="predicted"/>
<keyword evidence="2" id="KW-0812">Transmembrane</keyword>
<feature type="transmembrane region" description="Helical" evidence="2">
    <location>
        <begin position="445"/>
        <end position="467"/>
    </location>
</feature>
<feature type="transmembrane region" description="Helical" evidence="2">
    <location>
        <begin position="122"/>
        <end position="143"/>
    </location>
</feature>
<dbReference type="OrthoDB" id="6253237at2759"/>
<evidence type="ECO:0000256" key="2">
    <source>
        <dbReference type="SAM" id="Phobius"/>
    </source>
</evidence>
<gene>
    <name evidence="3" type="ORF">MCOS_LOCUS1574</name>
</gene>
<feature type="transmembrane region" description="Helical" evidence="2">
    <location>
        <begin position="163"/>
        <end position="182"/>
    </location>
</feature>
<feature type="region of interest" description="Disordered" evidence="1">
    <location>
        <begin position="547"/>
        <end position="591"/>
    </location>
</feature>
<feature type="transmembrane region" description="Helical" evidence="2">
    <location>
        <begin position="7"/>
        <end position="26"/>
    </location>
</feature>
<evidence type="ECO:0000313" key="5">
    <source>
        <dbReference type="WBParaSite" id="MCU_006595-RA"/>
    </source>
</evidence>
<feature type="transmembrane region" description="Helical" evidence="2">
    <location>
        <begin position="492"/>
        <end position="514"/>
    </location>
</feature>
<name>A0A0R3U4J4_MESCO</name>
<evidence type="ECO:0000256" key="1">
    <source>
        <dbReference type="SAM" id="MobiDB-lite"/>
    </source>
</evidence>
<dbReference type="AlphaFoldDB" id="A0A0R3U4J4"/>
<dbReference type="Proteomes" id="UP000267029">
    <property type="component" value="Unassembled WGS sequence"/>
</dbReference>
<sequence length="591" mass="65890">MRFTDNILHYIILSLAVVCTALLLLLDKLKNSGLFGSKLDVVEEAFNGGRPLTRNIVTVALATSCAFSPSILLETVYLTKANVICLIIARGLSVLMCVFLWKKMLTLGLNSMAAFISFRFNNKFALLFYYVNSILGFIYLLYIYNGPLLYSLPEYIKLNRDGFLLFVGFVSLCSFGGMRIALPLCSILTLMELIAGTMLIGSTRGLNDISNTTDARLCHSNNPLHSLATTFPLFLTVQPLYSLYFNSGTQLKGTTAMVAGLGVYILKSVFALVAAERVRRNAMSLNMPIFRMFHVVFPSIKGSDSLNRLREIHPSDQSPSDYINLVSAMGAPGPFLFNCLIYGPLAAYYSLRLCLLVAELSEKFVPRILITSVKLSGDELQRIYFSLYCFMVCIIVVNLLTADRYILMPEYRAITLYVPHMTTVLMQGVTVMIVLGALAPKVRPVHILAAWCITTLLSVAPMCIIFWKTHRDTVSDAINEWEEPSHDKWLCYGMWASFGSLLINGLLAVLLVSVMEGRAVWVSGETDTKPGASSFIYTMRKTTLYKREKDAQEKEEEEEQKESENISSDSASISSDTESLSDELKAEKKVE</sequence>
<keyword evidence="2" id="KW-1133">Transmembrane helix</keyword>